<feature type="transmembrane region" description="Helical" evidence="1">
    <location>
        <begin position="64"/>
        <end position="84"/>
    </location>
</feature>
<accession>A0A2T2XHR8</accession>
<evidence type="ECO:0000313" key="2">
    <source>
        <dbReference type="EMBL" id="PSR34053.1"/>
    </source>
</evidence>
<dbReference type="EMBL" id="PXYW01000013">
    <property type="protein sequence ID" value="PSR34053.1"/>
    <property type="molecule type" value="Genomic_DNA"/>
</dbReference>
<dbReference type="Proteomes" id="UP000242972">
    <property type="component" value="Unassembled WGS sequence"/>
</dbReference>
<keyword evidence="1" id="KW-0812">Transmembrane</keyword>
<evidence type="ECO:0000313" key="3">
    <source>
        <dbReference type="Proteomes" id="UP000242972"/>
    </source>
</evidence>
<protein>
    <recommendedName>
        <fullName evidence="4">Succinate dehydrogenase</fullName>
    </recommendedName>
</protein>
<sequence length="254" mass="29574">MAQPMQTTAPSRKKAEKHLPYWVEPAFTIVALGGFVIYAIWEVFWHNTGTYHNYVSPFFSPGVAGWFGFHVLTALYVVWVPFLFRFSCYYYRKEYFRGFFFHPAGCAVAEPKSHKTRPYTGERRFPFNLNNLHRYAWYLAVIVLIFLWKDTVQAFIFKNGFGVGLGSIILLINAVLLTAYTFSCHAFRNMVGGRKDCFSCANGKPSTGYKWWRRVSSWNQFHGAWAWASLFSVWAADLYIRLLIMGVFHDPRLF</sequence>
<keyword evidence="1" id="KW-0472">Membrane</keyword>
<comment type="caution">
    <text evidence="2">The sequence shown here is derived from an EMBL/GenBank/DDBJ whole genome shotgun (WGS) entry which is preliminary data.</text>
</comment>
<gene>
    <name evidence="2" type="ORF">C7B46_07265</name>
</gene>
<reference evidence="2 3" key="1">
    <citation type="journal article" date="2014" name="BMC Genomics">
        <title>Comparison of environmental and isolate Sulfobacillus genomes reveals diverse carbon, sulfur, nitrogen, and hydrogen metabolisms.</title>
        <authorList>
            <person name="Justice N.B."/>
            <person name="Norman A."/>
            <person name="Brown C.T."/>
            <person name="Singh A."/>
            <person name="Thomas B.C."/>
            <person name="Banfield J.F."/>
        </authorList>
    </citation>
    <scope>NUCLEOTIDE SEQUENCE [LARGE SCALE GENOMIC DNA]</scope>
    <source>
        <strain evidence="2">AMDSBA4</strain>
    </source>
</reference>
<proteinExistence type="predicted"/>
<feature type="transmembrane region" description="Helical" evidence="1">
    <location>
        <begin position="132"/>
        <end position="148"/>
    </location>
</feature>
<organism evidence="2 3">
    <name type="scientific">Sulfobacillus benefaciens</name>
    <dbReference type="NCBI Taxonomy" id="453960"/>
    <lineage>
        <taxon>Bacteria</taxon>
        <taxon>Bacillati</taxon>
        <taxon>Bacillota</taxon>
        <taxon>Clostridia</taxon>
        <taxon>Eubacteriales</taxon>
        <taxon>Clostridiales Family XVII. Incertae Sedis</taxon>
        <taxon>Sulfobacillus</taxon>
    </lineage>
</organism>
<dbReference type="AlphaFoldDB" id="A0A2T2XHR8"/>
<name>A0A2T2XHR8_9FIRM</name>
<evidence type="ECO:0008006" key="4">
    <source>
        <dbReference type="Google" id="ProtNLM"/>
    </source>
</evidence>
<feature type="transmembrane region" description="Helical" evidence="1">
    <location>
        <begin position="21"/>
        <end position="44"/>
    </location>
</feature>
<feature type="transmembrane region" description="Helical" evidence="1">
    <location>
        <begin position="160"/>
        <end position="182"/>
    </location>
</feature>
<feature type="transmembrane region" description="Helical" evidence="1">
    <location>
        <begin position="224"/>
        <end position="248"/>
    </location>
</feature>
<keyword evidence="1" id="KW-1133">Transmembrane helix</keyword>
<evidence type="ECO:0000256" key="1">
    <source>
        <dbReference type="SAM" id="Phobius"/>
    </source>
</evidence>